<evidence type="ECO:0000256" key="5">
    <source>
        <dbReference type="SAM" id="MobiDB-lite"/>
    </source>
</evidence>
<dbReference type="Gene3D" id="3.30.70.330">
    <property type="match status" value="1"/>
</dbReference>
<feature type="domain" description="RRM" evidence="6">
    <location>
        <begin position="431"/>
        <end position="516"/>
    </location>
</feature>
<feature type="compositionally biased region" description="Basic and acidic residues" evidence="5">
    <location>
        <begin position="55"/>
        <end position="64"/>
    </location>
</feature>
<evidence type="ECO:0000313" key="8">
    <source>
        <dbReference type="Proteomes" id="UP000585474"/>
    </source>
</evidence>
<feature type="compositionally biased region" description="Polar residues" evidence="5">
    <location>
        <begin position="312"/>
        <end position="321"/>
    </location>
</feature>
<dbReference type="InterPro" id="IPR000504">
    <property type="entry name" value="RRM_dom"/>
</dbReference>
<evidence type="ECO:0000256" key="4">
    <source>
        <dbReference type="PROSITE-ProRule" id="PRU00176"/>
    </source>
</evidence>
<keyword evidence="3" id="KW-0508">mRNA splicing</keyword>
<evidence type="ECO:0000256" key="1">
    <source>
        <dbReference type="ARBA" id="ARBA00022664"/>
    </source>
</evidence>
<dbReference type="GO" id="GO:0003723">
    <property type="term" value="F:RNA binding"/>
    <property type="evidence" value="ECO:0007669"/>
    <property type="project" value="UniProtKB-UniRule"/>
</dbReference>
<dbReference type="OrthoDB" id="10266058at2759"/>
<dbReference type="Proteomes" id="UP000585474">
    <property type="component" value="Unassembled WGS sequence"/>
</dbReference>
<feature type="compositionally biased region" description="Basic and acidic residues" evidence="5">
    <location>
        <begin position="130"/>
        <end position="180"/>
    </location>
</feature>
<dbReference type="InterPro" id="IPR035979">
    <property type="entry name" value="RBD_domain_sf"/>
</dbReference>
<dbReference type="GO" id="GO:0008380">
    <property type="term" value="P:RNA splicing"/>
    <property type="evidence" value="ECO:0007669"/>
    <property type="project" value="UniProtKB-KW"/>
</dbReference>
<reference evidence="7 8" key="1">
    <citation type="submission" date="2019-07" db="EMBL/GenBank/DDBJ databases">
        <title>De Novo Assembly of kiwifruit Actinidia rufa.</title>
        <authorList>
            <person name="Sugita-Konishi S."/>
            <person name="Sato K."/>
            <person name="Mori E."/>
            <person name="Abe Y."/>
            <person name="Kisaki G."/>
            <person name="Hamano K."/>
            <person name="Suezawa K."/>
            <person name="Otani M."/>
            <person name="Fukuda T."/>
            <person name="Manabe T."/>
            <person name="Gomi K."/>
            <person name="Tabuchi M."/>
            <person name="Akimitsu K."/>
            <person name="Kataoka I."/>
        </authorList>
    </citation>
    <scope>NUCLEOTIDE SEQUENCE [LARGE SCALE GENOMIC DNA]</scope>
    <source>
        <strain evidence="8">cv. Fuchu</strain>
    </source>
</reference>
<sequence>MNRSSRHEQKHRLRSVLSQDNFKEGTAARTRPFSFDEIMLRRKSKKLSEEAENISLKDSDKTSDHSIPGKGHRNSDDILPVIKHVSEDILKVSSIKEDNTVMSGDKLVNRKDKVNRDPDAIPKATLNKDVSYKTKGGKDDKLARGRIRGDSENESEKRRAIKLEGKYLYADRGRDKSNKESKRKRQPEGNQRTRERNAAKKHDLGKSYEDNERSRERNAVKKHDSGKLYGSKNSERKERKESSEFHYEESRPKNKRSRSRECDKDRVRRSVSLSPRAHKRTSYNVQEQEELSAHSSKDRSRRQQSDDDRNRISNIGLSSCYQRHGGSKNKLGGYSPRKRLTEAAARTPSPPHWSPEKKSAAWDAPPAAADSNFTGSVFSNIPSSNKTVSSNTYQISSVAPVSSKIAKALSGVFSNAAVDSIQLTQATRPMRRLYVENLPASASDKDVMECLNNFLLSSGVNRVQGSQPCISCILQLNKEKGQALVEFLTPEDATASLYFDGRSFSGSILKIRRPKDFIEMAGMEEITLYTTALPDYSSSFLNPIKALIVWQESRTKNGNHIPSNMIPNSPPTMARLLTPPSHHPWPIGAPARPVEGHRAKRKPFEVKSTLIGVESSLVRSVSKQISHSHSPRRRLTIGSAFPTRSGRVSDEIGASFRQASEKEAPIRGSQGDSPPLCKIPATKGITFSFLSHPNSGIMETRNSIPIPLKIPAI</sequence>
<feature type="compositionally biased region" description="Basic and acidic residues" evidence="5">
    <location>
        <begin position="291"/>
        <end position="311"/>
    </location>
</feature>
<name>A0A7J0EA35_9ERIC</name>
<evidence type="ECO:0000259" key="6">
    <source>
        <dbReference type="PROSITE" id="PS50102"/>
    </source>
</evidence>
<organism evidence="7 8">
    <name type="scientific">Actinidia rufa</name>
    <dbReference type="NCBI Taxonomy" id="165716"/>
    <lineage>
        <taxon>Eukaryota</taxon>
        <taxon>Viridiplantae</taxon>
        <taxon>Streptophyta</taxon>
        <taxon>Embryophyta</taxon>
        <taxon>Tracheophyta</taxon>
        <taxon>Spermatophyta</taxon>
        <taxon>Magnoliopsida</taxon>
        <taxon>eudicotyledons</taxon>
        <taxon>Gunneridae</taxon>
        <taxon>Pentapetalae</taxon>
        <taxon>asterids</taxon>
        <taxon>Ericales</taxon>
        <taxon>Actinidiaceae</taxon>
        <taxon>Actinidia</taxon>
    </lineage>
</organism>
<dbReference type="SMART" id="SM00360">
    <property type="entry name" value="RRM"/>
    <property type="match status" value="1"/>
</dbReference>
<evidence type="ECO:0000256" key="2">
    <source>
        <dbReference type="ARBA" id="ARBA00022884"/>
    </source>
</evidence>
<evidence type="ECO:0000256" key="3">
    <source>
        <dbReference type="ARBA" id="ARBA00023187"/>
    </source>
</evidence>
<dbReference type="FunFam" id="3.30.70.330:FF:000879">
    <property type="entry name" value="Splicing factor U2af large subunit A"/>
    <property type="match status" value="1"/>
</dbReference>
<keyword evidence="8" id="KW-1185">Reference proteome</keyword>
<feature type="compositionally biased region" description="Basic and acidic residues" evidence="5">
    <location>
        <begin position="191"/>
        <end position="226"/>
    </location>
</feature>
<gene>
    <name evidence="7" type="ORF">Acr_02g0010290</name>
</gene>
<dbReference type="InterPro" id="IPR012677">
    <property type="entry name" value="Nucleotide-bd_a/b_plait_sf"/>
</dbReference>
<dbReference type="SUPFAM" id="SSF54928">
    <property type="entry name" value="RNA-binding domain, RBD"/>
    <property type="match status" value="1"/>
</dbReference>
<protein>
    <recommendedName>
        <fullName evidence="6">RRM domain-containing protein</fullName>
    </recommendedName>
</protein>
<dbReference type="GO" id="GO:0006397">
    <property type="term" value="P:mRNA processing"/>
    <property type="evidence" value="ECO:0007669"/>
    <property type="project" value="UniProtKB-KW"/>
</dbReference>
<keyword evidence="1" id="KW-0507">mRNA processing</keyword>
<feature type="compositionally biased region" description="Basic and acidic residues" evidence="5">
    <location>
        <begin position="259"/>
        <end position="268"/>
    </location>
</feature>
<keyword evidence="2 4" id="KW-0694">RNA-binding</keyword>
<feature type="region of interest" description="Disordered" evidence="5">
    <location>
        <begin position="1"/>
        <end position="28"/>
    </location>
</feature>
<accession>A0A7J0EA35</accession>
<dbReference type="PANTHER" id="PTHR23139">
    <property type="entry name" value="RNA-BINDING PROTEIN"/>
    <property type="match status" value="1"/>
</dbReference>
<feature type="region of interest" description="Disordered" evidence="5">
    <location>
        <begin position="106"/>
        <end position="366"/>
    </location>
</feature>
<dbReference type="EMBL" id="BJWL01000002">
    <property type="protein sequence ID" value="GFY82789.1"/>
    <property type="molecule type" value="Genomic_DNA"/>
</dbReference>
<dbReference type="PROSITE" id="PS50102">
    <property type="entry name" value="RRM"/>
    <property type="match status" value="1"/>
</dbReference>
<feature type="compositionally biased region" description="Basic and acidic residues" evidence="5">
    <location>
        <begin position="233"/>
        <end position="252"/>
    </location>
</feature>
<comment type="caution">
    <text evidence="7">The sequence shown here is derived from an EMBL/GenBank/DDBJ whole genome shotgun (WGS) entry which is preliminary data.</text>
</comment>
<proteinExistence type="predicted"/>
<evidence type="ECO:0000313" key="7">
    <source>
        <dbReference type="EMBL" id="GFY82789.1"/>
    </source>
</evidence>
<feature type="compositionally biased region" description="Basic and acidic residues" evidence="5">
    <location>
        <begin position="107"/>
        <end position="120"/>
    </location>
</feature>
<dbReference type="AlphaFoldDB" id="A0A7J0EA35"/>
<feature type="region of interest" description="Disordered" evidence="5">
    <location>
        <begin position="44"/>
        <end position="79"/>
    </location>
</feature>